<feature type="transmembrane region" description="Helical" evidence="3">
    <location>
        <begin position="64"/>
        <end position="88"/>
    </location>
</feature>
<dbReference type="EMBL" id="JBFNXR010000017">
    <property type="protein sequence ID" value="MEW9854065.1"/>
    <property type="molecule type" value="Genomic_DNA"/>
</dbReference>
<keyword evidence="5" id="KW-0548">Nucleotidyltransferase</keyword>
<dbReference type="RefSeq" id="WP_367768990.1">
    <property type="nucleotide sequence ID" value="NZ_JBFNXR010000017.1"/>
</dbReference>
<feature type="transmembrane region" description="Helical" evidence="3">
    <location>
        <begin position="100"/>
        <end position="123"/>
    </location>
</feature>
<accession>A0ABV3R812</accession>
<evidence type="ECO:0000313" key="6">
    <source>
        <dbReference type="Proteomes" id="UP001556118"/>
    </source>
</evidence>
<feature type="transmembrane region" description="Helical" evidence="3">
    <location>
        <begin position="208"/>
        <end position="233"/>
    </location>
</feature>
<keyword evidence="3" id="KW-1133">Transmembrane helix</keyword>
<evidence type="ECO:0000256" key="2">
    <source>
        <dbReference type="ARBA" id="ARBA00034247"/>
    </source>
</evidence>
<dbReference type="GO" id="GO:0052621">
    <property type="term" value="F:diguanylate cyclase activity"/>
    <property type="evidence" value="ECO:0007669"/>
    <property type="project" value="UniProtKB-EC"/>
</dbReference>
<dbReference type="InterPro" id="IPR029787">
    <property type="entry name" value="Nucleotide_cyclase"/>
</dbReference>
<name>A0ABV3R812_9SPHN</name>
<dbReference type="InterPro" id="IPR050469">
    <property type="entry name" value="Diguanylate_Cyclase"/>
</dbReference>
<dbReference type="PANTHER" id="PTHR45138">
    <property type="entry name" value="REGULATORY COMPONENTS OF SENSORY TRANSDUCTION SYSTEM"/>
    <property type="match status" value="1"/>
</dbReference>
<feature type="transmembrane region" description="Helical" evidence="3">
    <location>
        <begin position="245"/>
        <end position="268"/>
    </location>
</feature>
<keyword evidence="6" id="KW-1185">Reference proteome</keyword>
<sequence>MGAIVGLASLLGLASRHTFSVSIWPANAVLVGTMLRQRSWSSPAGWLGAATGFIAADVLFGRELSLACFFAFANVIGTMTATALLARLHAEDLQLRRTHSVLRILACLLPACLASGLAGAVLVVLEFRGSALQTLTTWPASELVNYLTFLPAMLTLTPHFPPGARKDGSRDAGAAALLVFSCIAAFWFDGPGSVMFPMPALLLCALTYSTQTTALVTMALGAGCLTTLGLGVVNIGQDMSDPSMVLSIRIAVAFLVLVPLTISSAMAVRDDLLAQLRTAADHDGLTGLLNRRAFEQRMDGQLNALSGKGRDGGFALLWLDIDHFKAINDRHGHLAGDEVLRAFASAVRSCCRSTDLAGRVGGEEFALLLSVPNPEAAGQAADRVREAFAERTVTWNGIPIPATVSIGAHYLDSAPGDVLKLVSHLDQALYRAKRNGRNRVEWASSLAA</sequence>
<comment type="caution">
    <text evidence="5">The sequence shown here is derived from an EMBL/GenBank/DDBJ whole genome shotgun (WGS) entry which is preliminary data.</text>
</comment>
<evidence type="ECO:0000259" key="4">
    <source>
        <dbReference type="PROSITE" id="PS50887"/>
    </source>
</evidence>
<dbReference type="Pfam" id="PF00990">
    <property type="entry name" value="GGDEF"/>
    <property type="match status" value="1"/>
</dbReference>
<keyword evidence="5" id="KW-0808">Transferase</keyword>
<dbReference type="SMART" id="SM00267">
    <property type="entry name" value="GGDEF"/>
    <property type="match status" value="1"/>
</dbReference>
<dbReference type="CDD" id="cd01949">
    <property type="entry name" value="GGDEF"/>
    <property type="match status" value="1"/>
</dbReference>
<dbReference type="Proteomes" id="UP001556118">
    <property type="component" value="Unassembled WGS sequence"/>
</dbReference>
<dbReference type="InterPro" id="IPR043128">
    <property type="entry name" value="Rev_trsase/Diguanyl_cyclase"/>
</dbReference>
<protein>
    <recommendedName>
        <fullName evidence="1">diguanylate cyclase</fullName>
        <ecNumber evidence="1">2.7.7.65</ecNumber>
    </recommendedName>
</protein>
<dbReference type="PROSITE" id="PS50887">
    <property type="entry name" value="GGDEF"/>
    <property type="match status" value="1"/>
</dbReference>
<proteinExistence type="predicted"/>
<dbReference type="InterPro" id="IPR000160">
    <property type="entry name" value="GGDEF_dom"/>
</dbReference>
<organism evidence="5 6">
    <name type="scientific">Novosphingobium rhizovicinum</name>
    <dbReference type="NCBI Taxonomy" id="3228928"/>
    <lineage>
        <taxon>Bacteria</taxon>
        <taxon>Pseudomonadati</taxon>
        <taxon>Pseudomonadota</taxon>
        <taxon>Alphaproteobacteria</taxon>
        <taxon>Sphingomonadales</taxon>
        <taxon>Sphingomonadaceae</taxon>
        <taxon>Novosphingobium</taxon>
    </lineage>
</organism>
<dbReference type="NCBIfam" id="TIGR00254">
    <property type="entry name" value="GGDEF"/>
    <property type="match status" value="1"/>
</dbReference>
<dbReference type="Gene3D" id="3.30.70.270">
    <property type="match status" value="1"/>
</dbReference>
<dbReference type="PANTHER" id="PTHR45138:SF9">
    <property type="entry name" value="DIGUANYLATE CYCLASE DGCM-RELATED"/>
    <property type="match status" value="1"/>
</dbReference>
<dbReference type="EC" id="2.7.7.65" evidence="1"/>
<keyword evidence="3" id="KW-0812">Transmembrane</keyword>
<dbReference type="SUPFAM" id="SSF55073">
    <property type="entry name" value="Nucleotide cyclase"/>
    <property type="match status" value="1"/>
</dbReference>
<evidence type="ECO:0000256" key="1">
    <source>
        <dbReference type="ARBA" id="ARBA00012528"/>
    </source>
</evidence>
<feature type="domain" description="GGDEF" evidence="4">
    <location>
        <begin position="312"/>
        <end position="445"/>
    </location>
</feature>
<feature type="transmembrane region" description="Helical" evidence="3">
    <location>
        <begin position="172"/>
        <end position="188"/>
    </location>
</feature>
<reference evidence="5 6" key="1">
    <citation type="submission" date="2024-06" db="EMBL/GenBank/DDBJ databases">
        <title>Novosphingobium rhizovicinus M1R2S20.</title>
        <authorList>
            <person name="Sun J.-Q."/>
        </authorList>
    </citation>
    <scope>NUCLEOTIDE SEQUENCE [LARGE SCALE GENOMIC DNA]</scope>
    <source>
        <strain evidence="5 6">M1R2S20</strain>
    </source>
</reference>
<gene>
    <name evidence="5" type="ORF">ABUH87_02565</name>
</gene>
<feature type="transmembrane region" description="Helical" evidence="3">
    <location>
        <begin position="143"/>
        <end position="160"/>
    </location>
</feature>
<comment type="catalytic activity">
    <reaction evidence="2">
        <text>2 GTP = 3',3'-c-di-GMP + 2 diphosphate</text>
        <dbReference type="Rhea" id="RHEA:24898"/>
        <dbReference type="ChEBI" id="CHEBI:33019"/>
        <dbReference type="ChEBI" id="CHEBI:37565"/>
        <dbReference type="ChEBI" id="CHEBI:58805"/>
        <dbReference type="EC" id="2.7.7.65"/>
    </reaction>
</comment>
<evidence type="ECO:0000256" key="3">
    <source>
        <dbReference type="SAM" id="Phobius"/>
    </source>
</evidence>
<keyword evidence="3" id="KW-0472">Membrane</keyword>
<evidence type="ECO:0000313" key="5">
    <source>
        <dbReference type="EMBL" id="MEW9854065.1"/>
    </source>
</evidence>